<dbReference type="Proteomes" id="UP000621799">
    <property type="component" value="Unassembled WGS sequence"/>
</dbReference>
<dbReference type="Gene3D" id="3.60.120.10">
    <property type="entry name" value="Anthranilate synthase"/>
    <property type="match status" value="1"/>
</dbReference>
<dbReference type="PANTHER" id="PTHR11236:SF48">
    <property type="entry name" value="ISOCHORISMATE SYNTHASE MENF"/>
    <property type="match status" value="1"/>
</dbReference>
<dbReference type="Pfam" id="PF04715">
    <property type="entry name" value="Anth_synt_I_N"/>
    <property type="match status" value="1"/>
</dbReference>
<dbReference type="InterPro" id="IPR019999">
    <property type="entry name" value="Anth_synth_I-like"/>
</dbReference>
<dbReference type="GO" id="GO:0004049">
    <property type="term" value="F:anthranilate synthase activity"/>
    <property type="evidence" value="ECO:0007669"/>
    <property type="project" value="UniProtKB-EC"/>
</dbReference>
<evidence type="ECO:0000256" key="8">
    <source>
        <dbReference type="ARBA" id="ARBA00047683"/>
    </source>
</evidence>
<sequence>MIFPDFSEFSHLAAQGNFIPVYQEWVADLDTPVSAWYKVCAGQPYNFLLESVEGGERLGRYCFLGCDPLWVLSARGDTTTQTHRDGGIETFTGDPFAILANCLKSFQPVKLPQLPSGIGGLFGFWGYELIQPIEPRVPIYPNKDSDLPDGLWMQVDRLFVFDRVKRKIWAIAYGDLRDPNVDVTEAYQKAVDAVTKMVAKLQSPLDRHDTMLEWTPPVRGKTEAEESAFASNIPKEQFCENVRKAKEYIKAGDIFQVVISQRLSAQYAGDPFSLYRSLSLINPSPYMAYFNFNDWQLIGSSPEVMVKAERNGDGGTIATVRPIAGTRRRGRTDAEDAALASELLSDPKEVAEHIMLVDLGRNDLGRVCEKGSVRVDELTIVERYSHVMHIVSNVIGKLEEGKTAWDLLKACFPAGTVSGAPKIRAMEIINELEPCRRGPYSGVYGYYDFEGQLNSAITIRTMVVRPGETGGHTVSVQAGAGLVADSEPETEYQETLNKARGLLEAIRCLRSS</sequence>
<protein>
    <recommendedName>
        <fullName evidence="3">Anthranilate synthase component 1</fullName>
    </recommendedName>
</protein>
<dbReference type="RefSeq" id="WP_264319529.1">
    <property type="nucleotide sequence ID" value="NZ_JADEXN010000004.1"/>
</dbReference>
<name>A0A928Z7D2_9CYAN</name>
<dbReference type="EMBL" id="JADEXN010000004">
    <property type="protein sequence ID" value="MBE9039264.1"/>
    <property type="molecule type" value="Genomic_DNA"/>
</dbReference>
<dbReference type="Pfam" id="PF00425">
    <property type="entry name" value="Chorismate_bind"/>
    <property type="match status" value="1"/>
</dbReference>
<dbReference type="InterPro" id="IPR015890">
    <property type="entry name" value="Chorismate_C"/>
</dbReference>
<evidence type="ECO:0000313" key="12">
    <source>
        <dbReference type="Proteomes" id="UP000621799"/>
    </source>
</evidence>
<dbReference type="GO" id="GO:0000162">
    <property type="term" value="P:L-tryptophan biosynthetic process"/>
    <property type="evidence" value="ECO:0007669"/>
    <property type="project" value="TreeGrafter"/>
</dbReference>
<evidence type="ECO:0000256" key="1">
    <source>
        <dbReference type="ARBA" id="ARBA00001946"/>
    </source>
</evidence>
<gene>
    <name evidence="11" type="ORF">IQ235_00445</name>
</gene>
<keyword evidence="6" id="KW-0456">Lyase</keyword>
<evidence type="ECO:0000256" key="4">
    <source>
        <dbReference type="ARBA" id="ARBA00022723"/>
    </source>
</evidence>
<comment type="caution">
    <text evidence="11">The sequence shown here is derived from an EMBL/GenBank/DDBJ whole genome shotgun (WGS) entry which is preliminary data.</text>
</comment>
<evidence type="ECO:0000256" key="2">
    <source>
        <dbReference type="ARBA" id="ARBA00011575"/>
    </source>
</evidence>
<dbReference type="PRINTS" id="PR00095">
    <property type="entry name" value="ANTSNTHASEI"/>
</dbReference>
<comment type="function">
    <text evidence="7">Part of a heterotetrameric complex that catalyzes the two-step biosynthesis of anthranilate, an intermediate in the biosynthesis of L-tryptophan. In the first step, the glutamine-binding beta subunit (TrpG) of anthranilate synthase (AS) provides the glutamine amidotransferase activity which generates ammonia as a substrate that, along with chorismate, is used in the second step, catalyzed by the large alpha subunit of AS (TrpE) to produce anthranilate. In the absence of TrpG, TrpE can synthesize anthranilate directly from chorismate and high concentrations of ammonia.</text>
</comment>
<organism evidence="11 12">
    <name type="scientific">Zarconia navalis LEGE 11467</name>
    <dbReference type="NCBI Taxonomy" id="1828826"/>
    <lineage>
        <taxon>Bacteria</taxon>
        <taxon>Bacillati</taxon>
        <taxon>Cyanobacteriota</taxon>
        <taxon>Cyanophyceae</taxon>
        <taxon>Oscillatoriophycideae</taxon>
        <taxon>Oscillatoriales</taxon>
        <taxon>Oscillatoriales incertae sedis</taxon>
        <taxon>Zarconia</taxon>
        <taxon>Zarconia navalis</taxon>
    </lineage>
</organism>
<evidence type="ECO:0000256" key="3">
    <source>
        <dbReference type="ARBA" id="ARBA00020653"/>
    </source>
</evidence>
<dbReference type="InterPro" id="IPR005801">
    <property type="entry name" value="ADC_synthase"/>
</dbReference>
<evidence type="ECO:0000256" key="5">
    <source>
        <dbReference type="ARBA" id="ARBA00022842"/>
    </source>
</evidence>
<feature type="domain" description="Chorismate-utilising enzyme C-terminal" evidence="9">
    <location>
        <begin position="235"/>
        <end position="498"/>
    </location>
</feature>
<evidence type="ECO:0000259" key="10">
    <source>
        <dbReference type="Pfam" id="PF04715"/>
    </source>
</evidence>
<evidence type="ECO:0000313" key="11">
    <source>
        <dbReference type="EMBL" id="MBE9039264.1"/>
    </source>
</evidence>
<evidence type="ECO:0000256" key="7">
    <source>
        <dbReference type="ARBA" id="ARBA00025634"/>
    </source>
</evidence>
<evidence type="ECO:0000256" key="6">
    <source>
        <dbReference type="ARBA" id="ARBA00023239"/>
    </source>
</evidence>
<dbReference type="AlphaFoldDB" id="A0A928Z7D2"/>
<proteinExistence type="predicted"/>
<comment type="subunit">
    <text evidence="2">Heterotetramer consisting of two non-identical subunits: a beta subunit (TrpG) and a large alpha subunit (TrpE).</text>
</comment>
<reference evidence="11" key="1">
    <citation type="submission" date="2020-10" db="EMBL/GenBank/DDBJ databases">
        <authorList>
            <person name="Castelo-Branco R."/>
            <person name="Eusebio N."/>
            <person name="Adriana R."/>
            <person name="Vieira A."/>
            <person name="Brugerolle De Fraissinette N."/>
            <person name="Rezende De Castro R."/>
            <person name="Schneider M.P."/>
            <person name="Vasconcelos V."/>
            <person name="Leao P.N."/>
        </authorList>
    </citation>
    <scope>NUCLEOTIDE SEQUENCE</scope>
    <source>
        <strain evidence="11">LEGE 11467</strain>
    </source>
</reference>
<feature type="domain" description="Anthranilate synthase component I N-terminal" evidence="10">
    <location>
        <begin position="28"/>
        <end position="168"/>
    </location>
</feature>
<comment type="cofactor">
    <cofactor evidence="1">
        <name>Mg(2+)</name>
        <dbReference type="ChEBI" id="CHEBI:18420"/>
    </cofactor>
</comment>
<dbReference type="SUPFAM" id="SSF56322">
    <property type="entry name" value="ADC synthase"/>
    <property type="match status" value="1"/>
</dbReference>
<evidence type="ECO:0000259" key="9">
    <source>
        <dbReference type="Pfam" id="PF00425"/>
    </source>
</evidence>
<keyword evidence="4" id="KW-0479">Metal-binding</keyword>
<dbReference type="PANTHER" id="PTHR11236">
    <property type="entry name" value="AMINOBENZOATE/ANTHRANILATE SYNTHASE"/>
    <property type="match status" value="1"/>
</dbReference>
<comment type="catalytic activity">
    <reaction evidence="8">
        <text>chorismate + L-glutamine = anthranilate + pyruvate + L-glutamate + H(+)</text>
        <dbReference type="Rhea" id="RHEA:21732"/>
        <dbReference type="ChEBI" id="CHEBI:15361"/>
        <dbReference type="ChEBI" id="CHEBI:15378"/>
        <dbReference type="ChEBI" id="CHEBI:16567"/>
        <dbReference type="ChEBI" id="CHEBI:29748"/>
        <dbReference type="ChEBI" id="CHEBI:29985"/>
        <dbReference type="ChEBI" id="CHEBI:58359"/>
        <dbReference type="EC" id="4.1.3.27"/>
    </reaction>
</comment>
<dbReference type="InterPro" id="IPR006805">
    <property type="entry name" value="Anth_synth_I_N"/>
</dbReference>
<dbReference type="GO" id="GO:0046872">
    <property type="term" value="F:metal ion binding"/>
    <property type="evidence" value="ECO:0007669"/>
    <property type="project" value="UniProtKB-KW"/>
</dbReference>
<keyword evidence="12" id="KW-1185">Reference proteome</keyword>
<accession>A0A928Z7D2</accession>
<keyword evidence="5" id="KW-0460">Magnesium</keyword>